<dbReference type="InterPro" id="IPR000873">
    <property type="entry name" value="AMP-dep_synth/lig_dom"/>
</dbReference>
<name>A0A346XYV4_9ACTN</name>
<dbReference type="SUPFAM" id="SSF56801">
    <property type="entry name" value="Acetyl-CoA synthetase-like"/>
    <property type="match status" value="1"/>
</dbReference>
<dbReference type="Gene3D" id="3.30.300.30">
    <property type="match status" value="1"/>
</dbReference>
<dbReference type="GO" id="GO:0016020">
    <property type="term" value="C:membrane"/>
    <property type="evidence" value="ECO:0007669"/>
    <property type="project" value="TreeGrafter"/>
</dbReference>
<evidence type="ECO:0000256" key="4">
    <source>
        <dbReference type="ARBA" id="ARBA00023098"/>
    </source>
</evidence>
<feature type="domain" description="AMP-dependent synthetase/ligase" evidence="7">
    <location>
        <begin position="41"/>
        <end position="466"/>
    </location>
</feature>
<evidence type="ECO:0000259" key="7">
    <source>
        <dbReference type="Pfam" id="PF00501"/>
    </source>
</evidence>
<dbReference type="GO" id="GO:0004467">
    <property type="term" value="F:long-chain fatty acid-CoA ligase activity"/>
    <property type="evidence" value="ECO:0007669"/>
    <property type="project" value="UniProtKB-EC"/>
</dbReference>
<dbReference type="RefSeq" id="WP_216826015.1">
    <property type="nucleotide sequence ID" value="NZ_CAXIBR010000038.1"/>
</dbReference>
<dbReference type="InterPro" id="IPR020845">
    <property type="entry name" value="AMP-binding_CS"/>
</dbReference>
<gene>
    <name evidence="8" type="ORF">DVS28_a2722</name>
</gene>
<dbReference type="PROSITE" id="PS00455">
    <property type="entry name" value="AMP_BINDING"/>
    <property type="match status" value="1"/>
</dbReference>
<organism evidence="8 9">
    <name type="scientific">Euzebya pacifica</name>
    <dbReference type="NCBI Taxonomy" id="1608957"/>
    <lineage>
        <taxon>Bacteria</taxon>
        <taxon>Bacillati</taxon>
        <taxon>Actinomycetota</taxon>
        <taxon>Nitriliruptoria</taxon>
        <taxon>Euzebyales</taxon>
    </lineage>
</organism>
<evidence type="ECO:0000256" key="2">
    <source>
        <dbReference type="ARBA" id="ARBA00022598"/>
    </source>
</evidence>
<comment type="similarity">
    <text evidence="1">Belongs to the ATP-dependent AMP-binding enzyme family.</text>
</comment>
<evidence type="ECO:0000256" key="3">
    <source>
        <dbReference type="ARBA" id="ARBA00022832"/>
    </source>
</evidence>
<evidence type="ECO:0000256" key="6">
    <source>
        <dbReference type="ARBA" id="ARBA00032875"/>
    </source>
</evidence>
<keyword evidence="3" id="KW-0276">Fatty acid metabolism</keyword>
<keyword evidence="4" id="KW-0443">Lipid metabolism</keyword>
<dbReference type="Pfam" id="PF00501">
    <property type="entry name" value="AMP-binding"/>
    <property type="match status" value="1"/>
</dbReference>
<keyword evidence="9" id="KW-1185">Reference proteome</keyword>
<dbReference type="PANTHER" id="PTHR43272">
    <property type="entry name" value="LONG-CHAIN-FATTY-ACID--COA LIGASE"/>
    <property type="match status" value="1"/>
</dbReference>
<dbReference type="KEGG" id="euz:DVS28_a2722"/>
<dbReference type="InterPro" id="IPR045851">
    <property type="entry name" value="AMP-bd_C_sf"/>
</dbReference>
<dbReference type="PANTHER" id="PTHR43272:SF32">
    <property type="entry name" value="AMP-DEPENDENT SYNTHETASE_LIGASE DOMAIN-CONTAINING PROTEIN"/>
    <property type="match status" value="1"/>
</dbReference>
<protein>
    <recommendedName>
        <fullName evidence="6">Acyl-CoA synthetase</fullName>
    </recommendedName>
</protein>
<evidence type="ECO:0000256" key="1">
    <source>
        <dbReference type="ARBA" id="ARBA00006432"/>
    </source>
</evidence>
<dbReference type="InterPro" id="IPR042099">
    <property type="entry name" value="ANL_N_sf"/>
</dbReference>
<evidence type="ECO:0000313" key="9">
    <source>
        <dbReference type="Proteomes" id="UP000264006"/>
    </source>
</evidence>
<reference evidence="8 9" key="1">
    <citation type="submission" date="2018-09" db="EMBL/GenBank/DDBJ databases">
        <title>Complete genome sequence of Euzebya sp. DY32-46 isolated from seawater of Pacific Ocean.</title>
        <authorList>
            <person name="Xu L."/>
            <person name="Wu Y.-H."/>
            <person name="Xu X.-W."/>
        </authorList>
    </citation>
    <scope>NUCLEOTIDE SEQUENCE [LARGE SCALE GENOMIC DNA]</scope>
    <source>
        <strain evidence="8 9">DY32-46</strain>
    </source>
</reference>
<keyword evidence="2 8" id="KW-0436">Ligase</keyword>
<comment type="catalytic activity">
    <reaction evidence="5">
        <text>a long-chain fatty acid + ATP + CoA = a long-chain fatty acyl-CoA + AMP + diphosphate</text>
        <dbReference type="Rhea" id="RHEA:15421"/>
        <dbReference type="ChEBI" id="CHEBI:30616"/>
        <dbReference type="ChEBI" id="CHEBI:33019"/>
        <dbReference type="ChEBI" id="CHEBI:57287"/>
        <dbReference type="ChEBI" id="CHEBI:57560"/>
        <dbReference type="ChEBI" id="CHEBI:83139"/>
        <dbReference type="ChEBI" id="CHEBI:456215"/>
        <dbReference type="EC" id="6.2.1.3"/>
    </reaction>
    <physiologicalReaction direction="left-to-right" evidence="5">
        <dbReference type="Rhea" id="RHEA:15422"/>
    </physiologicalReaction>
</comment>
<dbReference type="Gene3D" id="3.40.50.12780">
    <property type="entry name" value="N-terminal domain of ligase-like"/>
    <property type="match status" value="1"/>
</dbReference>
<sequence>MSPLPFPDPLAGAATASVAGATMQRPGGAGTGTTTIVTRVRDWAARLPERVALREKDFGVWQEVTWQGYWDTVLDVAHALIALGVEPGDRVAIHSENRREWMYSDLATVACRAITVGLYPTNPAEEVRYLLSDSGAKVLIAEDQEQVDKALEVTEALPDLAHIVYIEPRGIHHRYDDPRLISWTDFLERGREHRAANAGVVEQRMAAAEPDDVMTLVYTSGTTGPPKGVMLTVANCEFAITTLVDGGGFTDPPPTEDDMVLSYLPLCHVAERIFTVWFNAAVGVQVNFAESIETVQQNLKEVQPTILFAVPRIWEKILAGVNIRMQGASRIKRATFRFWMRIADRIGDQLVANGGEHTTQTRILYAIGWVMMFRALRERIGMRRTRYAASGAAPIAPEVLKFFMGIGVPMHEVYGMSENSAVATANRPGRIKLGTVGEAHPGVEVKLDPETNEILTRHAGTFAGYWGKPEATAKTLDADGWLHTGDVGEWVDGTHLRIVDRIKDIIITAGGKNISPSEIENSLKASEYIKEAVVIGDKRKYLTALIGIELDTVGDWAQRRGMPYTTYRDLAEKPEVVALVADLVEATNEKFSRVEGIKKFRMLPKELDHEDGEMTATQKVKRSALYEIFTDLVEGMYGGPPVGTGADGKTYVTATPAEVAS</sequence>
<evidence type="ECO:0000313" key="8">
    <source>
        <dbReference type="EMBL" id="AXV07401.1"/>
    </source>
</evidence>
<dbReference type="Pfam" id="PF23562">
    <property type="entry name" value="AMP-binding_C_3"/>
    <property type="match status" value="1"/>
</dbReference>
<accession>A0A346XYV4</accession>
<proteinExistence type="inferred from homology"/>
<dbReference type="EMBL" id="CP031165">
    <property type="protein sequence ID" value="AXV07401.1"/>
    <property type="molecule type" value="Genomic_DNA"/>
</dbReference>
<evidence type="ECO:0000256" key="5">
    <source>
        <dbReference type="ARBA" id="ARBA00024484"/>
    </source>
</evidence>
<dbReference type="Proteomes" id="UP000264006">
    <property type="component" value="Chromosome"/>
</dbReference>
<dbReference type="AlphaFoldDB" id="A0A346XYV4"/>